<dbReference type="Gene3D" id="2.130.10.10">
    <property type="entry name" value="YVTN repeat-like/Quinoprotein amine dehydrogenase"/>
    <property type="match status" value="2"/>
</dbReference>
<dbReference type="SMART" id="SM00320">
    <property type="entry name" value="WD40"/>
    <property type="match status" value="4"/>
</dbReference>
<evidence type="ECO:0000256" key="2">
    <source>
        <dbReference type="SAM" id="MobiDB-lite"/>
    </source>
</evidence>
<accession>A0AAE1CJ62</accession>
<feature type="repeat" description="WD" evidence="1">
    <location>
        <begin position="1722"/>
        <end position="1763"/>
    </location>
</feature>
<dbReference type="InterPro" id="IPR001680">
    <property type="entry name" value="WD40_rpt"/>
</dbReference>
<keyword evidence="1" id="KW-0853">WD repeat</keyword>
<feature type="region of interest" description="Disordered" evidence="2">
    <location>
        <begin position="26"/>
        <end position="102"/>
    </location>
</feature>
<protein>
    <recommendedName>
        <fullName evidence="3">DUF4062 domain-containing protein</fullName>
    </recommendedName>
</protein>
<dbReference type="InterPro" id="IPR052752">
    <property type="entry name" value="NACHT-WD_repeat"/>
</dbReference>
<reference evidence="4" key="1">
    <citation type="journal article" date="2023" name="G3 (Bethesda)">
        <title>A reference genome for the long-term kleptoplast-retaining sea slug Elysia crispata morphotype clarki.</title>
        <authorList>
            <person name="Eastman K.E."/>
            <person name="Pendleton A.L."/>
            <person name="Shaikh M.A."/>
            <person name="Suttiyut T."/>
            <person name="Ogas R."/>
            <person name="Tomko P."/>
            <person name="Gavelis G."/>
            <person name="Widhalm J.R."/>
            <person name="Wisecaver J.H."/>
        </authorList>
    </citation>
    <scope>NUCLEOTIDE SEQUENCE</scope>
    <source>
        <strain evidence="4">ECLA1</strain>
    </source>
</reference>
<dbReference type="EMBL" id="JAWDGP010008052">
    <property type="protein sequence ID" value="KAK3696236.1"/>
    <property type="molecule type" value="Genomic_DNA"/>
</dbReference>
<proteinExistence type="predicted"/>
<gene>
    <name evidence="4" type="ORF">RRG08_027679</name>
</gene>
<dbReference type="Pfam" id="PF13271">
    <property type="entry name" value="DUF4062"/>
    <property type="match status" value="1"/>
</dbReference>
<dbReference type="SUPFAM" id="SSF52540">
    <property type="entry name" value="P-loop containing nucleoside triphosphate hydrolases"/>
    <property type="match status" value="1"/>
</dbReference>
<dbReference type="Proteomes" id="UP001283361">
    <property type="component" value="Unassembled WGS sequence"/>
</dbReference>
<dbReference type="PANTHER" id="PTHR19871">
    <property type="entry name" value="BETA TRANSDUCIN-RELATED PROTEIN"/>
    <property type="match status" value="1"/>
</dbReference>
<evidence type="ECO:0000259" key="3">
    <source>
        <dbReference type="Pfam" id="PF13271"/>
    </source>
</evidence>
<dbReference type="InterPro" id="IPR036322">
    <property type="entry name" value="WD40_repeat_dom_sf"/>
</dbReference>
<dbReference type="InterPro" id="IPR015943">
    <property type="entry name" value="WD40/YVTN_repeat-like_dom_sf"/>
</dbReference>
<organism evidence="4 5">
    <name type="scientific">Elysia crispata</name>
    <name type="common">lettuce slug</name>
    <dbReference type="NCBI Taxonomy" id="231223"/>
    <lineage>
        <taxon>Eukaryota</taxon>
        <taxon>Metazoa</taxon>
        <taxon>Spiralia</taxon>
        <taxon>Lophotrochozoa</taxon>
        <taxon>Mollusca</taxon>
        <taxon>Gastropoda</taxon>
        <taxon>Heterobranchia</taxon>
        <taxon>Euthyneura</taxon>
        <taxon>Panpulmonata</taxon>
        <taxon>Sacoglossa</taxon>
        <taxon>Placobranchoidea</taxon>
        <taxon>Plakobranchidae</taxon>
        <taxon>Elysia</taxon>
    </lineage>
</organism>
<name>A0AAE1CJ62_9GAST</name>
<sequence length="1803" mass="200720">MLSPADPSSGFELELDTNLSHIFQEGSELPLTSKPFKKMSQQKGLPGVRVSSFGQDKNNKPPPSRGERTKKAKGYGYSKDTGSRGAARPQKRPGKPPARREGEVRFELVLEGNMSDIPPSPRSMVRIFLSSTFSDMRAERNALATKAYPKLRDFCAQMGLTFQVVDLRWGVTAEATNNHLTTKICLLELENCKKVSLGPSCIALIGNRYGYRPLPHQVSVEEFELLDGEATALGLQGLDILRDWYKKDDNSIPPAYFLSPVNSKLPHFMDNRPENEEKRKADVEAWYGAEGQMVALIHAAALSAAEKKKMTNERALFYLMSVTEHEVRNGILDAEEPDRHSLVFLRDLKGLGEEESLSGDPATVRYKDMNRTDEKLTIDKDAEKYLNSLRKELACSIKADNVKAYTVKWAYGGVNPESYESHIEYISNFCDNFVSGVKDLIEQDQLAKDSVINQRNFYSLYSEILHHAHFCQTKCRSFCGQDGTLKKIRDYILDPSNRKPLVVYADSGAGKTSVMAMAMNKLQEWFGEGEGGGKGDGDNNYIGVIRFLGTSPHSSDAYKVLFGIVGQLADITGTILQPQSYKTMRALASSAQRYFRSACLSLKRPVVVFLDSLDQLQDQFDAYSCWWLPLLLPANFKLVVSTLPKEHDILKNLQGLMPEDLANFIELPLLPDSTSVEIVEKYLTDKQRSITDPQMRFMLDAFKKSPNPLYLKLLMDEAVTWPSYTDVKDLFLPTTVRAAISTLFQGLETKFGLEFVRASLGLLTVGLNGLSEVELEDALSCSDDVMVETYRFHDPPVPGIVRVPQVMWARLRYDLREYLVERPSQGQTTLFWYHRQFIQVASERYASKDRAAKLHATLFEMFAAEQGIKRSITLTHRANLHIKDADRNTTPQPMESENARKLECLTYHVKYSLKTVDQDVVKKITYCNLKFLRAKVASAGVDKLIQESNEYVEATGDEEVRAVHTFLTAHKKAMSDTLASAFSIVASISVSPSTPNLETLVNAAREHLREANQSLLIPSFACLAPRTGEPVDVYDGLSFVFGKKSDVVLLANKWEQVAPDAEMPHEQNVAFACLDMATLDMNKYICEQVMSAPYINVDNKDLLFISSEDSSLVTIDWETSKVTKTPLSSLFTGTLRPERVAKSFCNISATSDEKKMVVSVGSEVCVFETASKKVTGQFEASGVAHITNLHICIGPGVNTVIVAGSVFKEDGKGHILFWDIGKNAITDTIETSFCIKKGASQVTPDHVYHIAFGNSGSTGLIEIQRVKRVERLNQIKVDQPLARMLVSETSQEAVFQVGYIQLRILDLEKQVWVRSLDIQGQIVAFDVDWEDDKVLVAHADDTVALYNLKFVKLVQRNSGFGKAAHVSTSENHVMVVTMDCKVKIWDEKAFFGTDSSNLGAAQSNEEKKGSDSQVAVCMSEILDATCFIVTNQKEMITLGRSNVCRVWSVDTMIVLKEFNVDICPTEMVMAINRTVLAFDGITKKKMVAFSIDSCKTVCDTLPENVMCFTLMKDKSKAVLVVMEKTAPSIHIYDVKANSSSCKFTINLNFKCVRAQVCLTPSERYAVLTIEVTTEEQEAIAQMWTKGGKFPEQRHPCRFSAVDLSAASTKGTVNASHVFFRLSKVPQLGVTAAPYRGNTVMVSSRRWVMFWDIPTGNCDQTIDKASRKTKMYRPNWLGQECQGVNIVFASSPDKHYVAVGSEDGYVFVNGAESGMPVGMKTPSSRHPSPVNHACFNPKSSILASACTGGYLKLWDPKTGNCVFSASLGVEVTKMTFTPDGNKLVALISAERGRLLLFDVKEKAN</sequence>
<dbReference type="PANTHER" id="PTHR19871:SF14">
    <property type="entry name" value="DUF4062 DOMAIN-CONTAINING PROTEIN"/>
    <property type="match status" value="1"/>
</dbReference>
<dbReference type="PROSITE" id="PS50082">
    <property type="entry name" value="WD_REPEATS_2"/>
    <property type="match status" value="1"/>
</dbReference>
<evidence type="ECO:0000313" key="5">
    <source>
        <dbReference type="Proteomes" id="UP001283361"/>
    </source>
</evidence>
<evidence type="ECO:0000313" key="4">
    <source>
        <dbReference type="EMBL" id="KAK3696236.1"/>
    </source>
</evidence>
<feature type="domain" description="DUF4062" evidence="3">
    <location>
        <begin position="126"/>
        <end position="224"/>
    </location>
</feature>
<dbReference type="InterPro" id="IPR025139">
    <property type="entry name" value="DUF4062"/>
</dbReference>
<dbReference type="SUPFAM" id="SSF50978">
    <property type="entry name" value="WD40 repeat-like"/>
    <property type="match status" value="2"/>
</dbReference>
<dbReference type="InterPro" id="IPR027417">
    <property type="entry name" value="P-loop_NTPase"/>
</dbReference>
<dbReference type="Pfam" id="PF00400">
    <property type="entry name" value="WD40"/>
    <property type="match status" value="1"/>
</dbReference>
<comment type="caution">
    <text evidence="4">The sequence shown here is derived from an EMBL/GenBank/DDBJ whole genome shotgun (WGS) entry which is preliminary data.</text>
</comment>
<evidence type="ECO:0000256" key="1">
    <source>
        <dbReference type="PROSITE-ProRule" id="PRU00221"/>
    </source>
</evidence>
<dbReference type="Gene3D" id="3.40.50.300">
    <property type="entry name" value="P-loop containing nucleotide triphosphate hydrolases"/>
    <property type="match status" value="1"/>
</dbReference>
<keyword evidence="5" id="KW-1185">Reference proteome</keyword>